<dbReference type="AlphaFoldDB" id="A0A6J2WDT6"/>
<gene>
    <name evidence="6" type="primary">LOC115823746</name>
</gene>
<dbReference type="InterPro" id="IPR018378">
    <property type="entry name" value="C-type_lectin_CS"/>
</dbReference>
<evidence type="ECO:0000256" key="1">
    <source>
        <dbReference type="ARBA" id="ARBA00022734"/>
    </source>
</evidence>
<dbReference type="PROSITE" id="PS50041">
    <property type="entry name" value="C_TYPE_LECTIN_2"/>
    <property type="match status" value="1"/>
</dbReference>
<dbReference type="InterPro" id="IPR001304">
    <property type="entry name" value="C-type_lectin-like"/>
</dbReference>
<dbReference type="CDD" id="cd03590">
    <property type="entry name" value="CLECT_DC-SIGN_like"/>
    <property type="match status" value="1"/>
</dbReference>
<protein>
    <submittedName>
        <fullName evidence="6">CD209 antigen-like protein C</fullName>
    </submittedName>
</protein>
<proteinExistence type="predicted"/>
<feature type="domain" description="C-type lectin" evidence="4">
    <location>
        <begin position="121"/>
        <end position="236"/>
    </location>
</feature>
<dbReference type="Gene3D" id="1.20.5.400">
    <property type="match status" value="1"/>
</dbReference>
<dbReference type="InterPro" id="IPR016186">
    <property type="entry name" value="C-type_lectin-like/link_sf"/>
</dbReference>
<dbReference type="RefSeq" id="XP_030643635.1">
    <property type="nucleotide sequence ID" value="XM_030787775.1"/>
</dbReference>
<dbReference type="InterPro" id="IPR050111">
    <property type="entry name" value="C-type_lectin/snaclec_domain"/>
</dbReference>
<feature type="compositionally biased region" description="Polar residues" evidence="3">
    <location>
        <begin position="38"/>
        <end position="55"/>
    </location>
</feature>
<organism evidence="5 6">
    <name type="scientific">Chanos chanos</name>
    <name type="common">Milkfish</name>
    <name type="synonym">Mugil chanos</name>
    <dbReference type="NCBI Taxonomy" id="29144"/>
    <lineage>
        <taxon>Eukaryota</taxon>
        <taxon>Metazoa</taxon>
        <taxon>Chordata</taxon>
        <taxon>Craniata</taxon>
        <taxon>Vertebrata</taxon>
        <taxon>Euteleostomi</taxon>
        <taxon>Actinopterygii</taxon>
        <taxon>Neopterygii</taxon>
        <taxon>Teleostei</taxon>
        <taxon>Ostariophysi</taxon>
        <taxon>Gonorynchiformes</taxon>
        <taxon>Chanidae</taxon>
        <taxon>Chanos</taxon>
    </lineage>
</organism>
<dbReference type="InParanoid" id="A0A6J2WDT6"/>
<dbReference type="InterPro" id="IPR033989">
    <property type="entry name" value="CD209-like_CTLD"/>
</dbReference>
<dbReference type="GeneID" id="115823746"/>
<keyword evidence="2" id="KW-1015">Disulfide bond</keyword>
<dbReference type="GO" id="GO:0030246">
    <property type="term" value="F:carbohydrate binding"/>
    <property type="evidence" value="ECO:0007669"/>
    <property type="project" value="UniProtKB-KW"/>
</dbReference>
<dbReference type="Proteomes" id="UP000504632">
    <property type="component" value="Chromosome 11"/>
</dbReference>
<dbReference type="Pfam" id="PF00059">
    <property type="entry name" value="Lectin_C"/>
    <property type="match status" value="1"/>
</dbReference>
<dbReference type="OrthoDB" id="8950604at2759"/>
<dbReference type="SUPFAM" id="SSF56436">
    <property type="entry name" value="C-type lectin-like"/>
    <property type="match status" value="1"/>
</dbReference>
<evidence type="ECO:0000259" key="4">
    <source>
        <dbReference type="PROSITE" id="PS50041"/>
    </source>
</evidence>
<feature type="region of interest" description="Disordered" evidence="3">
    <location>
        <begin position="16"/>
        <end position="96"/>
    </location>
</feature>
<dbReference type="Gene3D" id="3.10.100.10">
    <property type="entry name" value="Mannose-Binding Protein A, subunit A"/>
    <property type="match status" value="1"/>
</dbReference>
<dbReference type="PANTHER" id="PTHR22803">
    <property type="entry name" value="MANNOSE, PHOSPHOLIPASE, LECTIN RECEPTOR RELATED"/>
    <property type="match status" value="1"/>
</dbReference>
<reference evidence="5" key="1">
    <citation type="submission" date="2024-06" db="UniProtKB">
        <authorList>
            <consortium name="RefSeq"/>
        </authorList>
    </citation>
    <scope>NUCLEOTIDE SEQUENCE [LARGE SCALE GENOMIC DNA]</scope>
</reference>
<reference evidence="6" key="2">
    <citation type="submission" date="2025-08" db="UniProtKB">
        <authorList>
            <consortium name="RefSeq"/>
        </authorList>
    </citation>
    <scope>IDENTIFICATION</scope>
</reference>
<dbReference type="PROSITE" id="PS00615">
    <property type="entry name" value="C_TYPE_LECTIN_1"/>
    <property type="match status" value="1"/>
</dbReference>
<dbReference type="InterPro" id="IPR016187">
    <property type="entry name" value="CTDL_fold"/>
</dbReference>
<evidence type="ECO:0000256" key="3">
    <source>
        <dbReference type="SAM" id="MobiDB-lite"/>
    </source>
</evidence>
<sequence length="237" mass="27114">MEMDEDIYANVDTICGNRENASDPGDTCEDIYTGPDVVSTQSQRDSTINESNPRSQAKERDRLNTSNSNLRNERDQLNTSNGNLRKERDQLQTNNTNLIKERDNLKQQMSDLKHSEQWKKFRSQHYFISTEEKSWSESRQDCRNRGADLVIINSKEEQLFLTSQSTRAWIGLSDIDTEGKWKWVDGRALSTGYWMPGEPNDAGGGEDCGELLPTLPDPLKNWNDLPCGAARKYICKK</sequence>
<evidence type="ECO:0000256" key="2">
    <source>
        <dbReference type="ARBA" id="ARBA00023157"/>
    </source>
</evidence>
<accession>A0A6J2WDT6</accession>
<keyword evidence="5" id="KW-1185">Reference proteome</keyword>
<dbReference type="SMART" id="SM00034">
    <property type="entry name" value="CLECT"/>
    <property type="match status" value="1"/>
</dbReference>
<evidence type="ECO:0000313" key="5">
    <source>
        <dbReference type="Proteomes" id="UP000504632"/>
    </source>
</evidence>
<keyword evidence="1" id="KW-0430">Lectin</keyword>
<evidence type="ECO:0000313" key="6">
    <source>
        <dbReference type="RefSeq" id="XP_030643635.1"/>
    </source>
</evidence>
<name>A0A6J2WDT6_CHACN</name>